<dbReference type="AlphaFoldDB" id="A0A2T8KN42"/>
<protein>
    <submittedName>
        <fullName evidence="2">Uncharacterized protein</fullName>
    </submittedName>
</protein>
<dbReference type="Gramene" id="PVH63608">
    <property type="protein sequence ID" value="PVH63608"/>
    <property type="gene ID" value="PAHAL_2G067500"/>
</dbReference>
<dbReference type="Proteomes" id="UP000243499">
    <property type="component" value="Chromosome 2"/>
</dbReference>
<gene>
    <name evidence="2" type="ORF">PAHAL_2G067500</name>
</gene>
<evidence type="ECO:0000313" key="2">
    <source>
        <dbReference type="EMBL" id="PVH63608.1"/>
    </source>
</evidence>
<accession>A0A2T8KN42</accession>
<evidence type="ECO:0000256" key="1">
    <source>
        <dbReference type="SAM" id="MobiDB-lite"/>
    </source>
</evidence>
<feature type="region of interest" description="Disordered" evidence="1">
    <location>
        <begin position="1"/>
        <end position="25"/>
    </location>
</feature>
<organism evidence="2">
    <name type="scientific">Panicum hallii</name>
    <dbReference type="NCBI Taxonomy" id="206008"/>
    <lineage>
        <taxon>Eukaryota</taxon>
        <taxon>Viridiplantae</taxon>
        <taxon>Streptophyta</taxon>
        <taxon>Embryophyta</taxon>
        <taxon>Tracheophyta</taxon>
        <taxon>Spermatophyta</taxon>
        <taxon>Magnoliopsida</taxon>
        <taxon>Liliopsida</taxon>
        <taxon>Poales</taxon>
        <taxon>Poaceae</taxon>
        <taxon>PACMAD clade</taxon>
        <taxon>Panicoideae</taxon>
        <taxon>Panicodae</taxon>
        <taxon>Paniceae</taxon>
        <taxon>Panicinae</taxon>
        <taxon>Panicum</taxon>
        <taxon>Panicum sect. Panicum</taxon>
    </lineage>
</organism>
<feature type="compositionally biased region" description="Polar residues" evidence="1">
    <location>
        <begin position="9"/>
        <end position="21"/>
    </location>
</feature>
<name>A0A2T8KN42_9POAL</name>
<reference evidence="2" key="1">
    <citation type="submission" date="2018-04" db="EMBL/GenBank/DDBJ databases">
        <title>WGS assembly of Panicum hallii.</title>
        <authorList>
            <person name="Lovell J."/>
            <person name="Jenkins J."/>
            <person name="Lowry D."/>
            <person name="Mamidi S."/>
            <person name="Sreedasyam A."/>
            <person name="Weng X."/>
            <person name="Barry K."/>
            <person name="Bonette J."/>
            <person name="Campitelli B."/>
            <person name="Daum C."/>
            <person name="Gordon S."/>
            <person name="Gould B."/>
            <person name="Lipzen A."/>
            <person name="Macqueen A."/>
            <person name="Palacio-Mejia J."/>
            <person name="Plott C."/>
            <person name="Shakirov E."/>
            <person name="Shu S."/>
            <person name="Yoshinaga Y."/>
            <person name="Zane M."/>
            <person name="Rokhsar D."/>
            <person name="Grimwood J."/>
            <person name="Schmutz J."/>
            <person name="Juenger T."/>
        </authorList>
    </citation>
    <scope>NUCLEOTIDE SEQUENCE [LARGE SCALE GENOMIC DNA]</scope>
    <source>
        <strain evidence="2">FIL2</strain>
    </source>
</reference>
<sequence length="72" mass="8131">MADGRGGFCSSSVAGQPTSASWWRDSPPWLRIDVVESPTWIRSSRRDTENMIVRCTRSQDTRMSGKDALKQQ</sequence>
<proteinExistence type="predicted"/>
<dbReference type="EMBL" id="CM008047">
    <property type="protein sequence ID" value="PVH63608.1"/>
    <property type="molecule type" value="Genomic_DNA"/>
</dbReference>